<protein>
    <submittedName>
        <fullName evidence="4">Sulfurtransferase</fullName>
    </submittedName>
</protein>
<organism evidence="4 5">
    <name type="scientific">Nocardioides jiangsuensis</name>
    <dbReference type="NCBI Taxonomy" id="2866161"/>
    <lineage>
        <taxon>Bacteria</taxon>
        <taxon>Bacillati</taxon>
        <taxon>Actinomycetota</taxon>
        <taxon>Actinomycetes</taxon>
        <taxon>Propionibacteriales</taxon>
        <taxon>Nocardioidaceae</taxon>
        <taxon>Nocardioides</taxon>
    </lineage>
</organism>
<dbReference type="PANTHER" id="PTHR11364:SF27">
    <property type="entry name" value="SULFURTRANSFERASE"/>
    <property type="match status" value="1"/>
</dbReference>
<name>A0ABS7RJ42_9ACTN</name>
<dbReference type="PANTHER" id="PTHR11364">
    <property type="entry name" value="THIOSULFATE SULFERTANSFERASE"/>
    <property type="match status" value="1"/>
</dbReference>
<gene>
    <name evidence="4" type="ORF">K1X13_02065</name>
</gene>
<dbReference type="InterPro" id="IPR001763">
    <property type="entry name" value="Rhodanese-like_dom"/>
</dbReference>
<reference evidence="4 5" key="1">
    <citation type="submission" date="2021-08" db="EMBL/GenBank/DDBJ databases">
        <title>Nocardioides bacterium WL0053 sp. nov., isolated from the sediment.</title>
        <authorList>
            <person name="Wang L."/>
            <person name="Zhang D."/>
            <person name="Zhang A."/>
        </authorList>
    </citation>
    <scope>NUCLEOTIDE SEQUENCE [LARGE SCALE GENOMIC DNA]</scope>
    <source>
        <strain evidence="4 5">WL0053</strain>
    </source>
</reference>
<dbReference type="CDD" id="cd01448">
    <property type="entry name" value="TST_Repeat_1"/>
    <property type="match status" value="1"/>
</dbReference>
<dbReference type="CDD" id="cd01449">
    <property type="entry name" value="TST_Repeat_2"/>
    <property type="match status" value="1"/>
</dbReference>
<dbReference type="EMBL" id="JAIEZQ010000001">
    <property type="protein sequence ID" value="MBY9073597.1"/>
    <property type="molecule type" value="Genomic_DNA"/>
</dbReference>
<keyword evidence="5" id="KW-1185">Reference proteome</keyword>
<dbReference type="RefSeq" id="WP_221023378.1">
    <property type="nucleotide sequence ID" value="NZ_JAIEZQ010000001.1"/>
</dbReference>
<proteinExistence type="predicted"/>
<sequence length="302" mass="31422">MADPTPLTRPQTSPAPGPLTTVAALAALLDTEKPVTLLDVRWRLGGPPGAEEFARGHLPGAAYIDLETDLADPPGPGGRHPLPDPARFEAAMRRCGVREDRPVVVYDAVGGTSAARCWWLLRHHGHRDVRVLDGGYPAWVAAGGAVEEGDTVPREPGDLTARPGGMPVLDADGAARVARYGVLLDARAPERYRGEVEPVDPVAGHVPGAVNLPATANLVGAPEADVQTFRPAEDLEPLYTRAGALGGREVGVYCGSGVTAAHDVLALEVLGVRAALYPGSWSGWVADPARPIATGEEPAAGT</sequence>
<keyword evidence="2" id="KW-0677">Repeat</keyword>
<dbReference type="InterPro" id="IPR036873">
    <property type="entry name" value="Rhodanese-like_dom_sf"/>
</dbReference>
<dbReference type="PROSITE" id="PS00380">
    <property type="entry name" value="RHODANESE_1"/>
    <property type="match status" value="1"/>
</dbReference>
<evidence type="ECO:0000256" key="2">
    <source>
        <dbReference type="ARBA" id="ARBA00022737"/>
    </source>
</evidence>
<keyword evidence="1" id="KW-0808">Transferase</keyword>
<comment type="caution">
    <text evidence="4">The sequence shown here is derived from an EMBL/GenBank/DDBJ whole genome shotgun (WGS) entry which is preliminary data.</text>
</comment>
<dbReference type="PROSITE" id="PS50206">
    <property type="entry name" value="RHODANESE_3"/>
    <property type="match status" value="2"/>
</dbReference>
<dbReference type="Proteomes" id="UP000754710">
    <property type="component" value="Unassembled WGS sequence"/>
</dbReference>
<evidence type="ECO:0000259" key="3">
    <source>
        <dbReference type="PROSITE" id="PS50206"/>
    </source>
</evidence>
<feature type="domain" description="Rhodanese" evidence="3">
    <location>
        <begin position="31"/>
        <end position="148"/>
    </location>
</feature>
<dbReference type="InterPro" id="IPR045078">
    <property type="entry name" value="TST/MPST-like"/>
</dbReference>
<feature type="domain" description="Rhodanese" evidence="3">
    <location>
        <begin position="182"/>
        <end position="293"/>
    </location>
</feature>
<evidence type="ECO:0000256" key="1">
    <source>
        <dbReference type="ARBA" id="ARBA00022679"/>
    </source>
</evidence>
<dbReference type="Gene3D" id="3.40.250.10">
    <property type="entry name" value="Rhodanese-like domain"/>
    <property type="match status" value="2"/>
</dbReference>
<accession>A0ABS7RJ42</accession>
<dbReference type="Pfam" id="PF00581">
    <property type="entry name" value="Rhodanese"/>
    <property type="match status" value="2"/>
</dbReference>
<dbReference type="SUPFAM" id="SSF52821">
    <property type="entry name" value="Rhodanese/Cell cycle control phosphatase"/>
    <property type="match status" value="2"/>
</dbReference>
<evidence type="ECO:0000313" key="4">
    <source>
        <dbReference type="EMBL" id="MBY9073597.1"/>
    </source>
</evidence>
<dbReference type="InterPro" id="IPR001307">
    <property type="entry name" value="Thiosulphate_STrfase_CS"/>
</dbReference>
<dbReference type="SMART" id="SM00450">
    <property type="entry name" value="RHOD"/>
    <property type="match status" value="2"/>
</dbReference>
<evidence type="ECO:0000313" key="5">
    <source>
        <dbReference type="Proteomes" id="UP000754710"/>
    </source>
</evidence>